<dbReference type="Gene3D" id="3.40.50.980">
    <property type="match status" value="1"/>
</dbReference>
<dbReference type="EMBL" id="KN751550">
    <property type="protein sequence ID" value="KIH49892.1"/>
    <property type="molecule type" value="Genomic_DNA"/>
</dbReference>
<reference evidence="1 2" key="1">
    <citation type="submission" date="2013-12" db="EMBL/GenBank/DDBJ databases">
        <title>Draft genome of the parsitic nematode Ancylostoma duodenale.</title>
        <authorList>
            <person name="Mitreva M."/>
        </authorList>
    </citation>
    <scope>NUCLEOTIDE SEQUENCE [LARGE SCALE GENOMIC DNA]</scope>
    <source>
        <strain evidence="1 2">Zhejiang</strain>
    </source>
</reference>
<gene>
    <name evidence="1" type="ORF">ANCDUO_20032</name>
</gene>
<dbReference type="AlphaFoldDB" id="A0A0C2CJE9"/>
<keyword evidence="2" id="KW-1185">Reference proteome</keyword>
<evidence type="ECO:0000313" key="2">
    <source>
        <dbReference type="Proteomes" id="UP000054047"/>
    </source>
</evidence>
<organism evidence="1 2">
    <name type="scientific">Ancylostoma duodenale</name>
    <dbReference type="NCBI Taxonomy" id="51022"/>
    <lineage>
        <taxon>Eukaryota</taxon>
        <taxon>Metazoa</taxon>
        <taxon>Ecdysozoa</taxon>
        <taxon>Nematoda</taxon>
        <taxon>Chromadorea</taxon>
        <taxon>Rhabditida</taxon>
        <taxon>Rhabditina</taxon>
        <taxon>Rhabditomorpha</taxon>
        <taxon>Strongyloidea</taxon>
        <taxon>Ancylostomatidae</taxon>
        <taxon>Ancylostomatinae</taxon>
        <taxon>Ancylostoma</taxon>
    </lineage>
</organism>
<sequence length="121" mass="13666">MGDQAFAGPGGQKVIVKKFNHPVDWRWMIQRNLKVAFQVNINPSYQSEELRFALGKVDIKALITPPGFKKSNYYQSVKDVIPEIGLRPPGRSDVSSSCFPVFRHLIIFGDPEDKPYPYVAA</sequence>
<dbReference type="OrthoDB" id="1700726at2759"/>
<dbReference type="Proteomes" id="UP000054047">
    <property type="component" value="Unassembled WGS sequence"/>
</dbReference>
<proteinExistence type="predicted"/>
<name>A0A0C2CJE9_9BILA</name>
<protein>
    <submittedName>
        <fullName evidence="1">Uncharacterized protein</fullName>
    </submittedName>
</protein>
<accession>A0A0C2CJE9</accession>
<evidence type="ECO:0000313" key="1">
    <source>
        <dbReference type="EMBL" id="KIH49892.1"/>
    </source>
</evidence>